<keyword evidence="3" id="KW-1185">Reference proteome</keyword>
<dbReference type="Gene3D" id="3.30.950.30">
    <property type="entry name" value="Schlafen, AAA domain"/>
    <property type="match status" value="1"/>
</dbReference>
<dbReference type="OrthoDB" id="231487at2"/>
<dbReference type="Proteomes" id="UP000253606">
    <property type="component" value="Chromosome"/>
</dbReference>
<dbReference type="RefSeq" id="WP_114205656.1">
    <property type="nucleotide sequence ID" value="NZ_CP030840.1"/>
</dbReference>
<dbReference type="EMBL" id="CP030840">
    <property type="protein sequence ID" value="AXC09924.1"/>
    <property type="molecule type" value="Genomic_DNA"/>
</dbReference>
<evidence type="ECO:0000313" key="2">
    <source>
        <dbReference type="EMBL" id="AXC09924.1"/>
    </source>
</evidence>
<sequence length="149" mass="15530">MIPKPLNTVTEEDLVSLVTNGVAEGRTIDYKRDLPGNSDGDKKELLADVSSFANTGGGDLVFGMDEAGGLPTLITGTGAADLDLEVRRLDSIIAAGLSPRIRHSIRSVTTAAGPSVLIIRVERSWAGPHRSSMAAMTSSMAGTPAANIR</sequence>
<dbReference type="KEGG" id="abas:ACPOL_0549"/>
<evidence type="ECO:0000313" key="3">
    <source>
        <dbReference type="Proteomes" id="UP000253606"/>
    </source>
</evidence>
<proteinExistence type="predicted"/>
<dbReference type="InterPro" id="IPR038461">
    <property type="entry name" value="Schlafen_AlbA_2_dom_sf"/>
</dbReference>
<dbReference type="Pfam" id="PF04326">
    <property type="entry name" value="SLFN_AlbA_2"/>
    <property type="match status" value="1"/>
</dbReference>
<dbReference type="InterPro" id="IPR007421">
    <property type="entry name" value="Schlafen_AlbA_2_dom"/>
</dbReference>
<reference evidence="2 3" key="1">
    <citation type="journal article" date="2018" name="Front. Microbiol.">
        <title>Hydrolytic Capabilities as a Key to Environmental Success: Chitinolytic and Cellulolytic Acidobacteria From Acidic Sub-arctic Soils and Boreal Peatlands.</title>
        <authorList>
            <person name="Belova S.E."/>
            <person name="Ravin N.V."/>
            <person name="Pankratov T.A."/>
            <person name="Rakitin A.L."/>
            <person name="Ivanova A.A."/>
            <person name="Beletsky A.V."/>
            <person name="Mardanov A.V."/>
            <person name="Sinninghe Damste J.S."/>
            <person name="Dedysh S.N."/>
        </authorList>
    </citation>
    <scope>NUCLEOTIDE SEQUENCE [LARGE SCALE GENOMIC DNA]</scope>
    <source>
        <strain evidence="2 3">SBC82</strain>
    </source>
</reference>
<evidence type="ECO:0000259" key="1">
    <source>
        <dbReference type="Pfam" id="PF04326"/>
    </source>
</evidence>
<feature type="domain" description="Schlafen AlbA-2" evidence="1">
    <location>
        <begin position="24"/>
        <end position="128"/>
    </location>
</feature>
<organism evidence="2 3">
    <name type="scientific">Acidisarcina polymorpha</name>
    <dbReference type="NCBI Taxonomy" id="2211140"/>
    <lineage>
        <taxon>Bacteria</taxon>
        <taxon>Pseudomonadati</taxon>
        <taxon>Acidobacteriota</taxon>
        <taxon>Terriglobia</taxon>
        <taxon>Terriglobales</taxon>
        <taxon>Acidobacteriaceae</taxon>
        <taxon>Acidisarcina</taxon>
    </lineage>
</organism>
<name>A0A2Z5FTV1_9BACT</name>
<protein>
    <recommendedName>
        <fullName evidence="1">Schlafen AlbA-2 domain-containing protein</fullName>
    </recommendedName>
</protein>
<accession>A0A2Z5FTV1</accession>
<gene>
    <name evidence="2" type="ORF">ACPOL_0549</name>
</gene>
<dbReference type="AlphaFoldDB" id="A0A2Z5FTV1"/>